<dbReference type="PROSITE" id="PS51296">
    <property type="entry name" value="RIESKE"/>
    <property type="match status" value="1"/>
</dbReference>
<dbReference type="SUPFAM" id="SSF50022">
    <property type="entry name" value="ISP domain"/>
    <property type="match status" value="1"/>
</dbReference>
<evidence type="ECO:0000256" key="2">
    <source>
        <dbReference type="ARBA" id="ARBA00022723"/>
    </source>
</evidence>
<protein>
    <submittedName>
        <fullName evidence="6">Rieske 2Fe-2S domain-containing protein</fullName>
    </submittedName>
</protein>
<dbReference type="InterPro" id="IPR017941">
    <property type="entry name" value="Rieske_2Fe-2S"/>
</dbReference>
<accession>A0ABY2S6V3</accession>
<dbReference type="EMBL" id="SWMS01000006">
    <property type="protein sequence ID" value="TKG71141.1"/>
    <property type="molecule type" value="Genomic_DNA"/>
</dbReference>
<dbReference type="PANTHER" id="PTHR21496:SF23">
    <property type="entry name" value="3-PHENYLPROPIONATE_CINNAMIC ACID DIOXYGENASE FERREDOXIN SUBUNIT"/>
    <property type="match status" value="1"/>
</dbReference>
<evidence type="ECO:0000256" key="1">
    <source>
        <dbReference type="ARBA" id="ARBA00022714"/>
    </source>
</evidence>
<evidence type="ECO:0000256" key="4">
    <source>
        <dbReference type="ARBA" id="ARBA00023014"/>
    </source>
</evidence>
<dbReference type="Gene3D" id="2.102.10.10">
    <property type="entry name" value="Rieske [2Fe-2S] iron-sulphur domain"/>
    <property type="match status" value="1"/>
</dbReference>
<keyword evidence="7" id="KW-1185">Reference proteome</keyword>
<evidence type="ECO:0000256" key="3">
    <source>
        <dbReference type="ARBA" id="ARBA00023004"/>
    </source>
</evidence>
<dbReference type="Pfam" id="PF00355">
    <property type="entry name" value="Rieske"/>
    <property type="match status" value="1"/>
</dbReference>
<organism evidence="6 7">
    <name type="scientific">Prauserella endophytica</name>
    <dbReference type="NCBI Taxonomy" id="1592324"/>
    <lineage>
        <taxon>Bacteria</taxon>
        <taxon>Bacillati</taxon>
        <taxon>Actinomycetota</taxon>
        <taxon>Actinomycetes</taxon>
        <taxon>Pseudonocardiales</taxon>
        <taxon>Pseudonocardiaceae</taxon>
        <taxon>Prauserella</taxon>
        <taxon>Prauserella coralliicola group</taxon>
    </lineage>
</organism>
<keyword evidence="4" id="KW-0411">Iron-sulfur</keyword>
<sequence length="114" mass="12993">MAAGERWVYLTDLSELMRRKKKLVVADGESIALFLVDGEVYALHDVCVHKQRSLSKGTVLHGRVVCPGHQWKFDPATGRAEDQELCQPTYDVRVTDGRVYVNLVQRQRIPVESR</sequence>
<reference evidence="6 7" key="1">
    <citation type="journal article" date="2015" name="Antonie Van Leeuwenhoek">
        <title>Prauserella endophytica sp. nov., an endophytic actinobacterium isolated from Tamarix taklamakanensis.</title>
        <authorList>
            <person name="Liu J.M."/>
            <person name="Habden X."/>
            <person name="Guo L."/>
            <person name="Tuo L."/>
            <person name="Jiang Z.K."/>
            <person name="Liu S.W."/>
            <person name="Liu X.F."/>
            <person name="Chen L."/>
            <person name="Li R.F."/>
            <person name="Zhang Y.Q."/>
            <person name="Sun C.H."/>
        </authorList>
    </citation>
    <scope>NUCLEOTIDE SEQUENCE [LARGE SCALE GENOMIC DNA]</scope>
    <source>
        <strain evidence="6 7">CGMCC 4.7182</strain>
    </source>
</reference>
<keyword evidence="3" id="KW-0408">Iron</keyword>
<comment type="caution">
    <text evidence="6">The sequence shown here is derived from an EMBL/GenBank/DDBJ whole genome shotgun (WGS) entry which is preliminary data.</text>
</comment>
<dbReference type="InterPro" id="IPR036922">
    <property type="entry name" value="Rieske_2Fe-2S_sf"/>
</dbReference>
<dbReference type="PANTHER" id="PTHR21496">
    <property type="entry name" value="FERREDOXIN-RELATED"/>
    <property type="match status" value="1"/>
</dbReference>
<feature type="domain" description="Rieske" evidence="5">
    <location>
        <begin position="8"/>
        <end position="101"/>
    </location>
</feature>
<proteinExistence type="predicted"/>
<keyword evidence="2" id="KW-0479">Metal-binding</keyword>
<evidence type="ECO:0000313" key="6">
    <source>
        <dbReference type="EMBL" id="TKG71141.1"/>
    </source>
</evidence>
<evidence type="ECO:0000313" key="7">
    <source>
        <dbReference type="Proteomes" id="UP000309992"/>
    </source>
</evidence>
<gene>
    <name evidence="6" type="ORF">FCN18_13580</name>
</gene>
<evidence type="ECO:0000259" key="5">
    <source>
        <dbReference type="PROSITE" id="PS51296"/>
    </source>
</evidence>
<dbReference type="Proteomes" id="UP000309992">
    <property type="component" value="Unassembled WGS sequence"/>
</dbReference>
<keyword evidence="1" id="KW-0001">2Fe-2S</keyword>
<name>A0ABY2S6V3_9PSEU</name>